<dbReference type="SUPFAM" id="SSF56672">
    <property type="entry name" value="DNA/RNA polymerases"/>
    <property type="match status" value="1"/>
</dbReference>
<proteinExistence type="inferred from homology"/>
<feature type="transmembrane region" description="Helical" evidence="15">
    <location>
        <begin position="2117"/>
        <end position="2139"/>
    </location>
</feature>
<dbReference type="EMBL" id="JAUCMX010000013">
    <property type="protein sequence ID" value="KAK3526328.1"/>
    <property type="molecule type" value="Genomic_DNA"/>
</dbReference>
<evidence type="ECO:0000256" key="3">
    <source>
        <dbReference type="ARBA" id="ARBA00004222"/>
    </source>
</evidence>
<evidence type="ECO:0000259" key="17">
    <source>
        <dbReference type="PROSITE" id="PS50878"/>
    </source>
</evidence>
<feature type="transmembrane region" description="Helical" evidence="15">
    <location>
        <begin position="1927"/>
        <end position="1951"/>
    </location>
</feature>
<keyword evidence="14" id="KW-0175">Coiled coil</keyword>
<dbReference type="PANTHER" id="PTHR14374">
    <property type="entry name" value="FOIE GRAS"/>
    <property type="match status" value="1"/>
</dbReference>
<evidence type="ECO:0000256" key="9">
    <source>
        <dbReference type="ARBA" id="ARBA00022692"/>
    </source>
</evidence>
<keyword evidence="10" id="KW-0931">ER-Golgi transport</keyword>
<dbReference type="Pfam" id="PF11817">
    <property type="entry name" value="Foie-gras_1"/>
    <property type="match status" value="1"/>
</dbReference>
<evidence type="ECO:0000256" key="4">
    <source>
        <dbReference type="ARBA" id="ARBA00007051"/>
    </source>
</evidence>
<feature type="transmembrane region" description="Helical" evidence="15">
    <location>
        <begin position="2151"/>
        <end position="2174"/>
    </location>
</feature>
<feature type="transmembrane region" description="Helical" evidence="15">
    <location>
        <begin position="1957"/>
        <end position="1976"/>
    </location>
</feature>
<dbReference type="EC" id="3.1.26.4" evidence="6"/>
<dbReference type="GO" id="GO:0016020">
    <property type="term" value="C:membrane"/>
    <property type="evidence" value="ECO:0007669"/>
    <property type="project" value="UniProtKB-SubCell"/>
</dbReference>
<evidence type="ECO:0000256" key="7">
    <source>
        <dbReference type="ARBA" id="ARBA00021520"/>
    </source>
</evidence>
<feature type="transmembrane region" description="Helical" evidence="15">
    <location>
        <begin position="2063"/>
        <end position="2085"/>
    </location>
</feature>
<comment type="similarity">
    <text evidence="5">Belongs to the beta type-B retroviral polymerase family. HERV class-II K(HML-2) pol subfamily.</text>
</comment>
<evidence type="ECO:0000256" key="8">
    <source>
        <dbReference type="ARBA" id="ARBA00022448"/>
    </source>
</evidence>
<name>A0AAE0QNA4_9TELE</name>
<dbReference type="InterPro" id="IPR043128">
    <property type="entry name" value="Rev_trsase/Diguanyl_cyclase"/>
</dbReference>
<comment type="function">
    <text evidence="1">Involved in endoplasmic reticulum to Golgi apparatus trafficking at a very early stage.</text>
</comment>
<dbReference type="PROSITE" id="PS50878">
    <property type="entry name" value="RT_POL"/>
    <property type="match status" value="1"/>
</dbReference>
<sequence length="2242" mass="255024">MLPVDRQLAVMSPMLRAPPKKSRSCLKMSPTQWELPPELCCRPMAFVALTGLDVVYNAIHRAIWDAFCANRRADRVPISFKVLPGDHEYPKCRTKRTSYEWYIPKGILKTGWMNKHLNLVPALVVLFYELDWDDAQWKEKQSECATKVEIVRTSLQGRNTKVAVVLIQKKTPLPPGEDVVASERAAALCNACDLSAKSLFVLPHTDHLVGYIIRLENAFYEHAQTYYYNEIRRVKSHKEFLNKTTHQLLFVRHQFKTGFFSELKQDTQNALKYYKTAYSLIHELRAYETNMLEIKTLAGFINYKICRLCFQHNTPLDAIAQFRKHIDLCKKKIGSAELAFEHAAWMSKQFQSFGDLFDEAIKLGLTAIQTQNPGFYYQQAACYAQERKQQATLLCSHEPSVSFPTPDPLETNSGALDFYGQRPWRQGHQSIDPPDAEKEKQGILALQLKENDVLHSELIIALLSNAVAQFKKYKCPRMKSHLMVQMGEEYYNAKDYTKALKLLDYVMCDYRTERWWTLLTSILCTALKCSYLMGHIKDYITYSMELVGRASTLREDQKSRIEKNLIRVLMNEVPEPEPECDPGSVKAAQVLWSDRASLANNNEFTVEVQDYVPFIQCKAKFLSPSFHVDEPVQLHVYLRADCPHPVRFAKLCVSLSNQEYNQFCLMEEACSGKDILETSLQQNMCLVPGKARKYCFKFVAKTEDVGRKIEIMHVDLMLGSESGRCVYLNWRGGGGDAASGHEALQASRSFKRRIRSPEQQVDWDAISIQASTMIISRVPRISVQLRHDPPALTNEMYCMTVTIQSEEDTVAKDVSLTAGLKPGQDANLTQMTYVTLNSSETCDEAHPALLTDISIGELQPGQKIEKKLYIRCVSTGSRIFLFHVSYAMSTTVEGKDITCRCHKDETVTIDTVVPFDVAFKFVSTKFEHLERVYVNVPFLLMTDILSASPWPVNLVSSELQLASNMTAVDEPQSQVEEVVLQTGECASECFSLSCPPVRNGTSTVAAGHYLISWKRKSACAETPVVKTSMILPHVIVETIPLYVHADLPSFGRVRESLPVRYHIENRTGLVQDVDLSVEPSDAFMFSGLKQVRMRILPGTEQEMVYNFYPLMAGYQNLPVLNINLLRFPNISNQLLRRFLPTRIFVKVGCELEEKERFWSELDEVMESIPTGERVVIGADFNGHVGEGNTGDEEKKRSEIEKKTKWWKLKKEECCEEFRQKLRQALGGQVVLPDDWETTAEVIRETGRKVLGVSSGRRKEDKETWWWNEEVQDSIQRKRLAKKKWDMDRTEENRQEYKELQRRVKREVSKAKQKAYDELYTRLDTREGQKDLHRLARQRDRDGKDVQQVRVIKDRDGRVLTSEESVQRRWKEYFEELMNEENEREKRVEGVNSVEQKVDKIRKDEVRKALKRMKSGKAVGPDDIPVEVWKCLGEAAVEFLASLFNRVLEKRAQRMFKVEVGLHQGSALSPFLFAIVMDQLSEEVRQESPWTMMFADDIVICSESREQVEENLERWRFALERRGMKVSRSKTEYMCVNEREGSGTVRLQGEEVKKVEEFKYLGSTVQSNGECGKEVKKRVQAGWNGWRKVSGVLCDQKISARIKGKVYRTVVRPAMLYGLETVSLRKRQESELEVGGECLPQVEEFKYLGVLFTSEGRMDREIDRRIGAAAAVMRSMYRSVVVKKELSRKAELSIYQSIYVPTLTYGHTPALQRVMASLDYEEVTAFLGEWGPFQLSIFLLLSLSIVPNGYSGMAMVFLADTPNFRCRSAHLNASQEQVHTGGARDTTGGCVQRVNGSTEPCASGWEYSTERYRNTIVTEWDLVCGDAWKVPFTLSIFFVGVLSGSFISGELSDRFGRKTVLFATMATQLVCSLLQVASVNWEMFAVFFCLTGFGQNSNYMAAFVLGSSYSLTAHYGRGSELLGKNLRLAFSVLGVCVFYAVGYALLPLFAYYLRSWRILLTALSLPALLYIPLWWFIPESPRWLLSKGRVQEAEDIIRAAARKNGITPPEVIFKDSELIRSEVRTACSSLNTQLGSMYMWMLRFTITISYFGLCLSTPNMTGDPYLNCLYSALTEVAAYVLTWLLIKVVPRRALITGPLLSGGLVLLLIPAVPPDYGGVTVMLAMVGKLGVTAAFAVLYISTAEQFPTVVRGMGMGICSMCSKIGSTISPFFPYFSHYDQTLPYILMGILTLIAGLLSILMPETRGIPLPEALSQVQSLNWCCGWCRNRQRTEKTHECLATEL</sequence>
<evidence type="ECO:0000256" key="15">
    <source>
        <dbReference type="SAM" id="Phobius"/>
    </source>
</evidence>
<keyword evidence="19" id="KW-1185">Reference proteome</keyword>
<comment type="similarity">
    <text evidence="4">Belongs to the TRAPPC11 family.</text>
</comment>
<protein>
    <recommendedName>
        <fullName evidence="7">Trafficking protein particle complex subunit 11</fullName>
        <ecNumber evidence="6">3.1.26.4</ecNumber>
    </recommendedName>
</protein>
<keyword evidence="11 15" id="KW-1133">Transmembrane helix</keyword>
<feature type="coiled-coil region" evidence="14">
    <location>
        <begin position="1279"/>
        <end position="1313"/>
    </location>
</feature>
<evidence type="ECO:0000256" key="11">
    <source>
        <dbReference type="ARBA" id="ARBA00022989"/>
    </source>
</evidence>
<feature type="transmembrane region" description="Helical" evidence="15">
    <location>
        <begin position="1827"/>
        <end position="1846"/>
    </location>
</feature>
<dbReference type="SUPFAM" id="SSF103473">
    <property type="entry name" value="MFS general substrate transporter"/>
    <property type="match status" value="1"/>
</dbReference>
<evidence type="ECO:0000256" key="12">
    <source>
        <dbReference type="ARBA" id="ARBA00023034"/>
    </source>
</evidence>
<keyword evidence="9 15" id="KW-0812">Transmembrane</keyword>
<organism evidence="18 19">
    <name type="scientific">Hemibagrus guttatus</name>
    <dbReference type="NCBI Taxonomy" id="175788"/>
    <lineage>
        <taxon>Eukaryota</taxon>
        <taxon>Metazoa</taxon>
        <taxon>Chordata</taxon>
        <taxon>Craniata</taxon>
        <taxon>Vertebrata</taxon>
        <taxon>Euteleostomi</taxon>
        <taxon>Actinopterygii</taxon>
        <taxon>Neopterygii</taxon>
        <taxon>Teleostei</taxon>
        <taxon>Ostariophysi</taxon>
        <taxon>Siluriformes</taxon>
        <taxon>Bagridae</taxon>
        <taxon>Hemibagrus</taxon>
    </lineage>
</organism>
<dbReference type="PROSITE" id="PS50850">
    <property type="entry name" value="MFS"/>
    <property type="match status" value="1"/>
</dbReference>
<dbReference type="InterPro" id="IPR020846">
    <property type="entry name" value="MFS_dom"/>
</dbReference>
<feature type="transmembrane region" description="Helical" evidence="15">
    <location>
        <begin position="2180"/>
        <end position="2199"/>
    </location>
</feature>
<dbReference type="Pfam" id="PF12742">
    <property type="entry name" value="Gryzun-like"/>
    <property type="match status" value="1"/>
</dbReference>
<evidence type="ECO:0000256" key="5">
    <source>
        <dbReference type="ARBA" id="ARBA00010879"/>
    </source>
</evidence>
<dbReference type="InterPro" id="IPR005828">
    <property type="entry name" value="MFS_sugar_transport-like"/>
</dbReference>
<dbReference type="InterPro" id="IPR000477">
    <property type="entry name" value="RT_dom"/>
</dbReference>
<dbReference type="PROSITE" id="PS00216">
    <property type="entry name" value="SUGAR_TRANSPORT_1"/>
    <property type="match status" value="1"/>
</dbReference>
<dbReference type="Pfam" id="PF00083">
    <property type="entry name" value="Sugar_tr"/>
    <property type="match status" value="1"/>
</dbReference>
<evidence type="ECO:0000256" key="13">
    <source>
        <dbReference type="ARBA" id="ARBA00023136"/>
    </source>
</evidence>
<keyword evidence="13 15" id="KW-0472">Membrane</keyword>
<dbReference type="GO" id="GO:0016192">
    <property type="term" value="P:vesicle-mediated transport"/>
    <property type="evidence" value="ECO:0007669"/>
    <property type="project" value="UniProtKB-KW"/>
</dbReference>
<dbReference type="InterPro" id="IPR021773">
    <property type="entry name" value="TPC11"/>
</dbReference>
<reference evidence="18" key="1">
    <citation type="submission" date="2023-06" db="EMBL/GenBank/DDBJ databases">
        <title>Male Hemibagrus guttatus genome.</title>
        <authorList>
            <person name="Bian C."/>
        </authorList>
    </citation>
    <scope>NUCLEOTIDE SEQUENCE</scope>
    <source>
        <strain evidence="18">Male_cb2023</strain>
        <tissue evidence="18">Muscle</tissue>
    </source>
</reference>
<comment type="subcellular location">
    <subcellularLocation>
        <location evidence="3">Golgi apparatus</location>
        <location evidence="3">cis-Golgi network</location>
    </subcellularLocation>
    <subcellularLocation>
        <location evidence="2">Membrane</location>
        <topology evidence="2">Multi-pass membrane protein</topology>
    </subcellularLocation>
</comment>
<keyword evidence="12" id="KW-0333">Golgi apparatus</keyword>
<evidence type="ECO:0000313" key="18">
    <source>
        <dbReference type="EMBL" id="KAK3526328.1"/>
    </source>
</evidence>
<dbReference type="PANTHER" id="PTHR14374:SF0">
    <property type="entry name" value="TRAFFICKING PROTEIN PARTICLE COMPLEX SUBUNIT 11"/>
    <property type="match status" value="1"/>
</dbReference>
<dbReference type="GO" id="GO:0022857">
    <property type="term" value="F:transmembrane transporter activity"/>
    <property type="evidence" value="ECO:0007669"/>
    <property type="project" value="InterPro"/>
</dbReference>
<dbReference type="InterPro" id="IPR043502">
    <property type="entry name" value="DNA/RNA_pol_sf"/>
</dbReference>
<evidence type="ECO:0000256" key="1">
    <source>
        <dbReference type="ARBA" id="ARBA00001995"/>
    </source>
</evidence>
<dbReference type="InterPro" id="IPR025876">
    <property type="entry name" value="TRAPPC11_C"/>
</dbReference>
<feature type="domain" description="Reverse transcriptase" evidence="17">
    <location>
        <begin position="1316"/>
        <end position="1564"/>
    </location>
</feature>
<dbReference type="Pfam" id="PF00078">
    <property type="entry name" value="RVT_1"/>
    <property type="match status" value="1"/>
</dbReference>
<dbReference type="InterPro" id="IPR036259">
    <property type="entry name" value="MFS_trans_sf"/>
</dbReference>
<feature type="transmembrane region" description="Helical" evidence="15">
    <location>
        <begin position="1858"/>
        <end position="1878"/>
    </location>
</feature>
<accession>A0AAE0QNA4</accession>
<dbReference type="Gene3D" id="3.30.70.270">
    <property type="match status" value="1"/>
</dbReference>
<evidence type="ECO:0000256" key="6">
    <source>
        <dbReference type="ARBA" id="ARBA00012180"/>
    </source>
</evidence>
<evidence type="ECO:0000259" key="16">
    <source>
        <dbReference type="PROSITE" id="PS50850"/>
    </source>
</evidence>
<evidence type="ECO:0000313" key="19">
    <source>
        <dbReference type="Proteomes" id="UP001274896"/>
    </source>
</evidence>
<feature type="domain" description="Major facilitator superfamily (MFS) profile" evidence="16">
    <location>
        <begin position="1736"/>
        <end position="2205"/>
    </location>
</feature>
<evidence type="ECO:0000256" key="2">
    <source>
        <dbReference type="ARBA" id="ARBA00004141"/>
    </source>
</evidence>
<evidence type="ECO:0000256" key="14">
    <source>
        <dbReference type="SAM" id="Coils"/>
    </source>
</evidence>
<dbReference type="GO" id="GO:0004523">
    <property type="term" value="F:RNA-DNA hybrid ribonuclease activity"/>
    <property type="evidence" value="ECO:0007669"/>
    <property type="project" value="UniProtKB-EC"/>
</dbReference>
<dbReference type="GO" id="GO:0005794">
    <property type="term" value="C:Golgi apparatus"/>
    <property type="evidence" value="ECO:0007669"/>
    <property type="project" value="UniProtKB-SubCell"/>
</dbReference>
<gene>
    <name evidence="18" type="ORF">QTP70_024284</name>
</gene>
<keyword evidence="8" id="KW-0813">Transport</keyword>
<evidence type="ECO:0000256" key="10">
    <source>
        <dbReference type="ARBA" id="ARBA00022892"/>
    </source>
</evidence>
<dbReference type="Proteomes" id="UP001274896">
    <property type="component" value="Unassembled WGS sequence"/>
</dbReference>
<dbReference type="InterPro" id="IPR005829">
    <property type="entry name" value="Sugar_transporter_CS"/>
</dbReference>
<dbReference type="Gene3D" id="1.20.1250.20">
    <property type="entry name" value="MFS general substrate transporter like domains"/>
    <property type="match status" value="1"/>
</dbReference>
<feature type="transmembrane region" description="Helical" evidence="15">
    <location>
        <begin position="2092"/>
        <end position="2111"/>
    </location>
</feature>
<comment type="caution">
    <text evidence="18">The sequence shown here is derived from an EMBL/GenBank/DDBJ whole genome shotgun (WGS) entry which is preliminary data.</text>
</comment>